<keyword evidence="3 6" id="KW-0812">Transmembrane</keyword>
<accession>A0A1G8IXV5</accession>
<comment type="subcellular location">
    <subcellularLocation>
        <location evidence="1">Membrane</location>
        <topology evidence="1">Multi-pass membrane protein</topology>
    </subcellularLocation>
</comment>
<feature type="transmembrane region" description="Helical" evidence="6">
    <location>
        <begin position="394"/>
        <end position="413"/>
    </location>
</feature>
<evidence type="ECO:0000313" key="9">
    <source>
        <dbReference type="Proteomes" id="UP000198606"/>
    </source>
</evidence>
<feature type="transmembrane region" description="Helical" evidence="6">
    <location>
        <begin position="22"/>
        <end position="43"/>
    </location>
</feature>
<dbReference type="EMBL" id="FNDG01000013">
    <property type="protein sequence ID" value="SDI23759.1"/>
    <property type="molecule type" value="Genomic_DNA"/>
</dbReference>
<feature type="transmembrane region" description="Helical" evidence="6">
    <location>
        <begin position="269"/>
        <end position="286"/>
    </location>
</feature>
<feature type="transmembrane region" description="Helical" evidence="6">
    <location>
        <begin position="246"/>
        <end position="263"/>
    </location>
</feature>
<feature type="transmembrane region" description="Helical" evidence="6">
    <location>
        <begin position="132"/>
        <end position="153"/>
    </location>
</feature>
<dbReference type="NCBIfam" id="TIGR00784">
    <property type="entry name" value="citMHS"/>
    <property type="match status" value="1"/>
</dbReference>
<evidence type="ECO:0000256" key="3">
    <source>
        <dbReference type="ARBA" id="ARBA00022692"/>
    </source>
</evidence>
<feature type="transmembrane region" description="Helical" evidence="6">
    <location>
        <begin position="362"/>
        <end position="382"/>
    </location>
</feature>
<gene>
    <name evidence="8" type="ORF">SAMN05216588_113104</name>
</gene>
<dbReference type="GO" id="GO:0015137">
    <property type="term" value="F:citrate transmembrane transporter activity"/>
    <property type="evidence" value="ECO:0007669"/>
    <property type="project" value="InterPro"/>
</dbReference>
<feature type="transmembrane region" description="Helical" evidence="6">
    <location>
        <begin position="55"/>
        <end position="74"/>
    </location>
</feature>
<evidence type="ECO:0000256" key="5">
    <source>
        <dbReference type="ARBA" id="ARBA00023136"/>
    </source>
</evidence>
<keyword evidence="4 6" id="KW-1133">Transmembrane helix</keyword>
<feature type="domain" description="Citrate transporter-like" evidence="7">
    <location>
        <begin position="15"/>
        <end position="391"/>
    </location>
</feature>
<organism evidence="8 9">
    <name type="scientific">Phytopseudomonas flavescens</name>
    <dbReference type="NCBI Taxonomy" id="29435"/>
    <lineage>
        <taxon>Bacteria</taxon>
        <taxon>Pseudomonadati</taxon>
        <taxon>Pseudomonadota</taxon>
        <taxon>Gammaproteobacteria</taxon>
        <taxon>Pseudomonadales</taxon>
        <taxon>Pseudomonadaceae</taxon>
        <taxon>Phytopseudomonas</taxon>
    </lineage>
</organism>
<keyword evidence="5 6" id="KW-0472">Membrane</keyword>
<dbReference type="GO" id="GO:0016020">
    <property type="term" value="C:membrane"/>
    <property type="evidence" value="ECO:0007669"/>
    <property type="project" value="UniProtKB-SubCell"/>
</dbReference>
<dbReference type="RefSeq" id="WP_084307308.1">
    <property type="nucleotide sequence ID" value="NZ_FNDG01000013.1"/>
</dbReference>
<feature type="transmembrane region" description="Helical" evidence="6">
    <location>
        <begin position="338"/>
        <end position="355"/>
    </location>
</feature>
<feature type="transmembrane region" description="Helical" evidence="6">
    <location>
        <begin position="173"/>
        <end position="197"/>
    </location>
</feature>
<name>A0A1G8IXV5_9GAMM</name>
<sequence length="450" mass="48666">MLSFFGYGMIVVFMTLIMTKRLAPLVAMTIIPIVFAMLAGFTGDMGTMMIEGLRKVAPTAVMVMFAILYFGMMFDTGLFDPIIRTFIRLIKGDPAKAVVFATLLAGMVSLDGDGSTTYMITLTAMLPLFRRLGLNPLILPCVVILAASVTNLLPWGGPLARAAAALQVETTDLFLPLIPSMIISFGGVVLLAFYLGMQERRRLGTLKMPVMPVSGNGRYVQGTDEDMSDLLTLSAENAELRRPKMFWLNAVLTLTLMTCLVIELLPLPILFMLAFSIALVINYPGIDDQRRRIAAHAPTALNQIAIFLAAGIFAGILSGTGMVKAMSDTLLWALPESWGAYLAPITALLSIPGTFFMSNDAFYYGVLPVLAQAAEVYGISAAEIGRASMVGQPVHLLSPLVASTYLLVGLAGVEFSDHQKYTFKWSLALSLLIMLSSMLLGLFPLYSVAP</sequence>
<evidence type="ECO:0000313" key="8">
    <source>
        <dbReference type="EMBL" id="SDI23759.1"/>
    </source>
</evidence>
<dbReference type="AlphaFoldDB" id="A0A1G8IXV5"/>
<evidence type="ECO:0000256" key="1">
    <source>
        <dbReference type="ARBA" id="ARBA00004141"/>
    </source>
</evidence>
<dbReference type="STRING" id="29435.SAMN05216588_113104"/>
<evidence type="ECO:0000256" key="6">
    <source>
        <dbReference type="SAM" id="Phobius"/>
    </source>
</evidence>
<proteinExistence type="predicted"/>
<dbReference type="Pfam" id="PF03600">
    <property type="entry name" value="CitMHS"/>
    <property type="match status" value="1"/>
</dbReference>
<evidence type="ECO:0000256" key="4">
    <source>
        <dbReference type="ARBA" id="ARBA00022989"/>
    </source>
</evidence>
<evidence type="ECO:0000259" key="7">
    <source>
        <dbReference type="Pfam" id="PF03600"/>
    </source>
</evidence>
<feature type="transmembrane region" description="Helical" evidence="6">
    <location>
        <begin position="425"/>
        <end position="446"/>
    </location>
</feature>
<dbReference type="Proteomes" id="UP000198606">
    <property type="component" value="Unassembled WGS sequence"/>
</dbReference>
<dbReference type="InterPro" id="IPR014738">
    <property type="entry name" value="Citrate_transporter"/>
</dbReference>
<protein>
    <submittedName>
        <fullName evidence="8">Citrate-Mg2+:H+ or citrate-Ca2+:H+ symporter, CitMHS family</fullName>
    </submittedName>
</protein>
<evidence type="ECO:0000256" key="2">
    <source>
        <dbReference type="ARBA" id="ARBA00022448"/>
    </source>
</evidence>
<feature type="transmembrane region" description="Helical" evidence="6">
    <location>
        <begin position="298"/>
        <end position="318"/>
    </location>
</feature>
<dbReference type="InterPro" id="IPR004680">
    <property type="entry name" value="Cit_transptr-like_dom"/>
</dbReference>
<keyword evidence="2" id="KW-0813">Transport</keyword>
<feature type="transmembrane region" description="Helical" evidence="6">
    <location>
        <begin position="94"/>
        <end position="112"/>
    </location>
</feature>
<reference evidence="8 9" key="1">
    <citation type="submission" date="2016-10" db="EMBL/GenBank/DDBJ databases">
        <authorList>
            <person name="de Groot N.N."/>
        </authorList>
    </citation>
    <scope>NUCLEOTIDE SEQUENCE [LARGE SCALE GENOMIC DNA]</scope>
    <source>
        <strain evidence="8 9">LMG 18387</strain>
    </source>
</reference>